<reference evidence="4" key="1">
    <citation type="submission" date="2018-07" db="EMBL/GenBank/DDBJ databases">
        <authorList>
            <person name="Safronova V.I."/>
            <person name="Chirak E.R."/>
            <person name="Sazanova A.L."/>
        </authorList>
    </citation>
    <scope>NUCLEOTIDE SEQUENCE [LARGE SCALE GENOMIC DNA]</scope>
    <source>
        <strain evidence="4">RCAM04685</strain>
    </source>
</reference>
<keyword evidence="4" id="KW-1185">Reference proteome</keyword>
<comment type="caution">
    <text evidence="3">The sequence shown here is derived from an EMBL/GenBank/DDBJ whole genome shotgun (WGS) entry which is preliminary data.</text>
</comment>
<accession>A0A370LCK0</accession>
<dbReference type="OrthoDB" id="8443386at2"/>
<protein>
    <submittedName>
        <fullName evidence="3">Tripartite tricarboxylate transporter substrate binding protein BugD</fullName>
    </submittedName>
</protein>
<comment type="similarity">
    <text evidence="1">Belongs to the UPF0065 (bug) family.</text>
</comment>
<dbReference type="Proteomes" id="UP000255207">
    <property type="component" value="Unassembled WGS sequence"/>
</dbReference>
<dbReference type="InterPro" id="IPR006311">
    <property type="entry name" value="TAT_signal"/>
</dbReference>
<dbReference type="InterPro" id="IPR005064">
    <property type="entry name" value="BUG"/>
</dbReference>
<name>A0A370LCK0_9HYPH</name>
<dbReference type="SUPFAM" id="SSF53850">
    <property type="entry name" value="Periplasmic binding protein-like II"/>
    <property type="match status" value="1"/>
</dbReference>
<dbReference type="PIRSF" id="PIRSF017082">
    <property type="entry name" value="YflP"/>
    <property type="match status" value="1"/>
</dbReference>
<dbReference type="EMBL" id="QQTP01000001">
    <property type="protein sequence ID" value="RDJ29560.1"/>
    <property type="molecule type" value="Genomic_DNA"/>
</dbReference>
<feature type="chain" id="PRO_5030068607" evidence="2">
    <location>
        <begin position="32"/>
        <end position="329"/>
    </location>
</feature>
<sequence>MTYRISPTRRLALAAGFASVAALAIAAPAMAQDAYPSKPITMIVPFAAGGSSDVIARLVGDEMGRVLGQRIVMENMGGAGGATALTRAARAEPDGYTIVIGNSGTNAASYTIYPDLKYTQADFAPIGLVAKTSPMIALKLDFPAKTLLEFVDYAKKNPGKVSLGHAGVGSSNYLICRNFIKAAGVDVALVSYRGAGPALTDAMGGQIDGVCDAATSLSGAVQGAKVKALAVATPQRLENLPEVPTSREAGLPAFEAQGWNALFAPKGTPEPIIMKLNQALRTALASENLRGRFKELSSVMPAADELTPAYVGGMVPGEIEKYRLLLQDK</sequence>
<dbReference type="RefSeq" id="WP_114827672.1">
    <property type="nucleotide sequence ID" value="NZ_QQTO01000019.1"/>
</dbReference>
<feature type="signal peptide" evidence="2">
    <location>
        <begin position="1"/>
        <end position="31"/>
    </location>
</feature>
<dbReference type="PANTHER" id="PTHR42928:SF5">
    <property type="entry name" value="BLR1237 PROTEIN"/>
    <property type="match status" value="1"/>
</dbReference>
<dbReference type="InterPro" id="IPR042100">
    <property type="entry name" value="Bug_dom1"/>
</dbReference>
<evidence type="ECO:0000256" key="2">
    <source>
        <dbReference type="SAM" id="SignalP"/>
    </source>
</evidence>
<dbReference type="PANTHER" id="PTHR42928">
    <property type="entry name" value="TRICARBOXYLATE-BINDING PROTEIN"/>
    <property type="match status" value="1"/>
</dbReference>
<keyword evidence="2" id="KW-0732">Signal</keyword>
<dbReference type="AlphaFoldDB" id="A0A370LCK0"/>
<organism evidence="3 4">
    <name type="scientific">Bosea caraganae</name>
    <dbReference type="NCBI Taxonomy" id="2763117"/>
    <lineage>
        <taxon>Bacteria</taxon>
        <taxon>Pseudomonadati</taxon>
        <taxon>Pseudomonadota</taxon>
        <taxon>Alphaproteobacteria</taxon>
        <taxon>Hyphomicrobiales</taxon>
        <taxon>Boseaceae</taxon>
        <taxon>Bosea</taxon>
    </lineage>
</organism>
<dbReference type="Gene3D" id="3.40.190.150">
    <property type="entry name" value="Bordetella uptake gene, domain 1"/>
    <property type="match status" value="1"/>
</dbReference>
<proteinExistence type="inferred from homology"/>
<dbReference type="PROSITE" id="PS51318">
    <property type="entry name" value="TAT"/>
    <property type="match status" value="1"/>
</dbReference>
<evidence type="ECO:0000313" key="4">
    <source>
        <dbReference type="Proteomes" id="UP000255207"/>
    </source>
</evidence>
<dbReference type="Gene3D" id="3.40.190.10">
    <property type="entry name" value="Periplasmic binding protein-like II"/>
    <property type="match status" value="1"/>
</dbReference>
<evidence type="ECO:0000256" key="1">
    <source>
        <dbReference type="ARBA" id="ARBA00006987"/>
    </source>
</evidence>
<evidence type="ECO:0000313" key="3">
    <source>
        <dbReference type="EMBL" id="RDJ29560.1"/>
    </source>
</evidence>
<dbReference type="Pfam" id="PF03401">
    <property type="entry name" value="TctC"/>
    <property type="match status" value="1"/>
</dbReference>
<gene>
    <name evidence="3" type="ORF">DWE98_03180</name>
</gene>